<dbReference type="InterPro" id="IPR000648">
    <property type="entry name" value="Oxysterol-bd"/>
</dbReference>
<dbReference type="SUPFAM" id="SSF144000">
    <property type="entry name" value="Oxysterol-binding protein-like"/>
    <property type="match status" value="1"/>
</dbReference>
<evidence type="ECO:0000313" key="3">
    <source>
        <dbReference type="Proteomes" id="UP000694722"/>
    </source>
</evidence>
<dbReference type="Pfam" id="PF01237">
    <property type="entry name" value="Oxysterol_BP"/>
    <property type="match status" value="1"/>
</dbReference>
<dbReference type="Proteomes" id="UP000694722">
    <property type="component" value="Unplaced"/>
</dbReference>
<feature type="compositionally biased region" description="Polar residues" evidence="1">
    <location>
        <begin position="203"/>
        <end position="220"/>
    </location>
</feature>
<organism evidence="2 3">
    <name type="scientific">Sus scrofa</name>
    <name type="common">Pig</name>
    <dbReference type="NCBI Taxonomy" id="9823"/>
    <lineage>
        <taxon>Eukaryota</taxon>
        <taxon>Metazoa</taxon>
        <taxon>Chordata</taxon>
        <taxon>Craniata</taxon>
        <taxon>Vertebrata</taxon>
        <taxon>Euteleostomi</taxon>
        <taxon>Mammalia</taxon>
        <taxon>Eutheria</taxon>
        <taxon>Laurasiatheria</taxon>
        <taxon>Artiodactyla</taxon>
        <taxon>Suina</taxon>
        <taxon>Suidae</taxon>
        <taxon>Sus</taxon>
    </lineage>
</organism>
<accession>A0A8D1E0M6</accession>
<dbReference type="FunFam" id="3.30.70.3490:FF:000011">
    <property type="entry name" value="Oxysterol-binding protein"/>
    <property type="match status" value="1"/>
</dbReference>
<dbReference type="InterPro" id="IPR037239">
    <property type="entry name" value="OSBP_sf"/>
</dbReference>
<evidence type="ECO:0000256" key="1">
    <source>
        <dbReference type="SAM" id="MobiDB-lite"/>
    </source>
</evidence>
<feature type="region of interest" description="Disordered" evidence="1">
    <location>
        <begin position="180"/>
        <end position="230"/>
    </location>
</feature>
<sequence>GRGQAGVRADDTQLHSEVPAGGRCALSVGKIHLSGCLCPRDTGTPRGSELLVAGGNQAEVALRLPSSVEGTGLPRSPAQSGRSARRLWQHVTKAINEGDQHKATQEKFSLEEAQRQRTRERQQNLVPWTPQLFHLDPATQEWRYRYENHSPWDPLKDIAQFEQDGVLHTLQRETMARQTVFLGSPGPRHQGPGPDQRLRKASDQPSGHSQVTESSGSTPESCPELSDEDGDFAPGCESPCPRCGKEARRLQVLHEAILSIREAQQELHRHLSAMLSSAALARQAPAPGLLHSPRSWLLLCVFLACQLLMNYVLQ</sequence>
<dbReference type="GO" id="GO:0008289">
    <property type="term" value="F:lipid binding"/>
    <property type="evidence" value="ECO:0007669"/>
    <property type="project" value="InterPro"/>
</dbReference>
<proteinExistence type="predicted"/>
<evidence type="ECO:0008006" key="4">
    <source>
        <dbReference type="Google" id="ProtNLM"/>
    </source>
</evidence>
<dbReference type="Gene3D" id="3.30.70.3490">
    <property type="match status" value="1"/>
</dbReference>
<dbReference type="Ensembl" id="ENSSSCT00040037506.1">
    <property type="protein sequence ID" value="ENSSSCP00040015618.1"/>
    <property type="gene ID" value="ENSSSCG00040027924.1"/>
</dbReference>
<reference evidence="2" key="1">
    <citation type="submission" date="2025-08" db="UniProtKB">
        <authorList>
            <consortium name="Ensembl"/>
        </authorList>
    </citation>
    <scope>IDENTIFICATION</scope>
</reference>
<evidence type="ECO:0000313" key="2">
    <source>
        <dbReference type="Ensembl" id="ENSSSCP00040015618.1"/>
    </source>
</evidence>
<protein>
    <recommendedName>
        <fullName evidence="4">Oxysterol binding protein like 5</fullName>
    </recommendedName>
</protein>
<dbReference type="AlphaFoldDB" id="A0A8D1E0M6"/>
<name>A0A8D1E0M6_PIG</name>